<evidence type="ECO:0000313" key="3">
    <source>
        <dbReference type="EMBL" id="PZX39450.1"/>
    </source>
</evidence>
<dbReference type="OrthoDB" id="9780084at2"/>
<evidence type="ECO:0000256" key="1">
    <source>
        <dbReference type="ARBA" id="ARBA00006484"/>
    </source>
</evidence>
<gene>
    <name evidence="3" type="ORF">LY56_02830</name>
</gene>
<dbReference type="FunFam" id="3.40.50.720:FF:000084">
    <property type="entry name" value="Short-chain dehydrogenase reductase"/>
    <property type="match status" value="1"/>
</dbReference>
<dbReference type="InterPro" id="IPR002347">
    <property type="entry name" value="SDR_fam"/>
</dbReference>
<dbReference type="Pfam" id="PF13561">
    <property type="entry name" value="adh_short_C2"/>
    <property type="match status" value="1"/>
</dbReference>
<keyword evidence="2" id="KW-0560">Oxidoreductase</keyword>
<dbReference type="Proteomes" id="UP000249364">
    <property type="component" value="Unassembled WGS sequence"/>
</dbReference>
<proteinExistence type="inferred from homology"/>
<dbReference type="RefSeq" id="WP_071469274.1">
    <property type="nucleotide sequence ID" value="NZ_MEHT01000011.1"/>
</dbReference>
<reference evidence="3 4" key="1">
    <citation type="submission" date="2018-06" db="EMBL/GenBank/DDBJ databases">
        <title>Genomic Encyclopedia of Archaeal and Bacterial Type Strains, Phase II (KMG-II): from individual species to whole genera.</title>
        <authorList>
            <person name="Goeker M."/>
        </authorList>
    </citation>
    <scope>NUCLEOTIDE SEQUENCE [LARGE SCALE GENOMIC DNA]</scope>
    <source>
        <strain evidence="3 4">DSM 13087</strain>
    </source>
</reference>
<protein>
    <submittedName>
        <fullName evidence="3">Meso-butanediol dehydrogenase/(S,S)-butanediol dehydrogenase/diacetyl reductase</fullName>
    </submittedName>
</protein>
<evidence type="ECO:0000313" key="4">
    <source>
        <dbReference type="Proteomes" id="UP000249364"/>
    </source>
</evidence>
<name>A0A2W7Q056_9RHOB</name>
<dbReference type="SUPFAM" id="SSF51735">
    <property type="entry name" value="NAD(P)-binding Rossmann-fold domains"/>
    <property type="match status" value="1"/>
</dbReference>
<dbReference type="GO" id="GO:0016491">
    <property type="term" value="F:oxidoreductase activity"/>
    <property type="evidence" value="ECO:0007669"/>
    <property type="project" value="UniProtKB-KW"/>
</dbReference>
<comment type="similarity">
    <text evidence="1">Belongs to the short-chain dehydrogenases/reductases (SDR) family.</text>
</comment>
<dbReference type="InterPro" id="IPR036291">
    <property type="entry name" value="NAD(P)-bd_dom_sf"/>
</dbReference>
<dbReference type="PRINTS" id="PR00081">
    <property type="entry name" value="GDHRDH"/>
</dbReference>
<keyword evidence="4" id="KW-1185">Reference proteome</keyword>
<dbReference type="PANTHER" id="PTHR43639:SF1">
    <property type="entry name" value="SHORT-CHAIN DEHYDROGENASE_REDUCTASE FAMILY PROTEIN"/>
    <property type="match status" value="1"/>
</dbReference>
<dbReference type="AlphaFoldDB" id="A0A2W7Q056"/>
<sequence>MDTTRLKGKNILITGAARGMGACNAEHFAELGANVCLGDLDLDAATEMAEKINAKGNGRAIAVKMDVTKREDNANAVAATVEAFGMINVGLFNAGLNKPRFFMDIDEDNWDMIMNVNTKAMWLGMQETARQMIKQGKQDYPYKLINVGSIASRKPLVDVTVYCTSKYGCLALTHCGAIGLSEHGITVNGYAPGVVVTPLWEQLDKDLVEIGFKDREGQAYDDIVRDALQIKRVSYPDDVKGTAAFLCSSDSDYMTGQMIHIDGGWCIQ</sequence>
<evidence type="ECO:0000256" key="2">
    <source>
        <dbReference type="ARBA" id="ARBA00023002"/>
    </source>
</evidence>
<dbReference type="PANTHER" id="PTHR43639">
    <property type="entry name" value="OXIDOREDUCTASE, SHORT-CHAIN DEHYDROGENASE/REDUCTASE FAMILY (AFU_ORTHOLOGUE AFUA_5G02870)"/>
    <property type="match status" value="1"/>
</dbReference>
<accession>A0A2W7Q056</accession>
<dbReference type="Gene3D" id="3.40.50.720">
    <property type="entry name" value="NAD(P)-binding Rossmann-like Domain"/>
    <property type="match status" value="1"/>
</dbReference>
<comment type="caution">
    <text evidence="3">The sequence shown here is derived from an EMBL/GenBank/DDBJ whole genome shotgun (WGS) entry which is preliminary data.</text>
</comment>
<dbReference type="EMBL" id="QKZQ01000014">
    <property type="protein sequence ID" value="PZX39450.1"/>
    <property type="molecule type" value="Genomic_DNA"/>
</dbReference>
<dbReference type="STRING" id="121821.GCA_001870675_00414"/>
<organism evidence="3 4">
    <name type="scientific">Roseinatronobacter thiooxidans</name>
    <dbReference type="NCBI Taxonomy" id="121821"/>
    <lineage>
        <taxon>Bacteria</taxon>
        <taxon>Pseudomonadati</taxon>
        <taxon>Pseudomonadota</taxon>
        <taxon>Alphaproteobacteria</taxon>
        <taxon>Rhodobacterales</taxon>
        <taxon>Paracoccaceae</taxon>
        <taxon>Roseinatronobacter</taxon>
    </lineage>
</organism>